<feature type="transmembrane region" description="Helical" evidence="1">
    <location>
        <begin position="42"/>
        <end position="67"/>
    </location>
</feature>
<dbReference type="AlphaFoldDB" id="A0A1W1BXN4"/>
<sequence length="89" mass="9847">MGMVILIGSIFSLLFILAIIQTKRKEKSFLQEGVVYYPTPVGAVFGFTLVGTMFVSLVAGIVVRILFTDSSAEKTWIDGLVFLSHLIYK</sequence>
<keyword evidence="1" id="KW-1133">Transmembrane helix</keyword>
<organism evidence="2">
    <name type="scientific">hydrothermal vent metagenome</name>
    <dbReference type="NCBI Taxonomy" id="652676"/>
    <lineage>
        <taxon>unclassified sequences</taxon>
        <taxon>metagenomes</taxon>
        <taxon>ecological metagenomes</taxon>
    </lineage>
</organism>
<accession>A0A1W1BXN4</accession>
<name>A0A1W1BXN4_9ZZZZ</name>
<reference evidence="2" key="1">
    <citation type="submission" date="2016-10" db="EMBL/GenBank/DDBJ databases">
        <authorList>
            <person name="de Groot N.N."/>
        </authorList>
    </citation>
    <scope>NUCLEOTIDE SEQUENCE</scope>
</reference>
<proteinExistence type="predicted"/>
<evidence type="ECO:0000313" key="2">
    <source>
        <dbReference type="EMBL" id="SFV58237.1"/>
    </source>
</evidence>
<keyword evidence="1" id="KW-0472">Membrane</keyword>
<gene>
    <name evidence="2" type="ORF">MNB_SV-3-989</name>
</gene>
<dbReference type="EMBL" id="FPHI01000018">
    <property type="protein sequence ID" value="SFV58237.1"/>
    <property type="molecule type" value="Genomic_DNA"/>
</dbReference>
<protein>
    <submittedName>
        <fullName evidence="2">Uncharacterized protein</fullName>
    </submittedName>
</protein>
<keyword evidence="1" id="KW-0812">Transmembrane</keyword>
<evidence type="ECO:0000256" key="1">
    <source>
        <dbReference type="SAM" id="Phobius"/>
    </source>
</evidence>